<dbReference type="EMBL" id="JAUCMV010000005">
    <property type="protein sequence ID" value="KAK0393661.1"/>
    <property type="molecule type" value="Genomic_DNA"/>
</dbReference>
<dbReference type="CDD" id="cd14686">
    <property type="entry name" value="bZIP"/>
    <property type="match status" value="1"/>
</dbReference>
<gene>
    <name evidence="3" type="ORF">QR680_000341</name>
</gene>
<accession>A0AA39LDF4</accession>
<comment type="caution">
    <text evidence="3">The sequence shown here is derived from an EMBL/GenBank/DDBJ whole genome shotgun (WGS) entry which is preliminary data.</text>
</comment>
<evidence type="ECO:0008006" key="5">
    <source>
        <dbReference type="Google" id="ProtNLM"/>
    </source>
</evidence>
<name>A0AA39LDF4_9BILA</name>
<sequence>MYSPRYSESDDSSMSLCQPTRRPRGRPKKNEDPTKIMTKREQDLFSKREYARKYREDHKNMVKLLHDKMAEMEKENAILKAENAKLTEESAMKDKMIARLKMQRNSYFPEDLRNVDPFRPLSDEVGPEAILAHCPPPSYTSNNPSLEWQNAQTNVAPMAAPNSTVFQQDRLAEWLRQQENMASQQPTSPQMRSQNPNPQAVPPASSWQGTLPSSPLWNMLNNHPPATPPMDPHQNSQMEWSRSSPNPCATTSWQTSSYGTANNAYFVNAAAHSPD</sequence>
<evidence type="ECO:0000313" key="4">
    <source>
        <dbReference type="Proteomes" id="UP001175271"/>
    </source>
</evidence>
<evidence type="ECO:0000256" key="2">
    <source>
        <dbReference type="SAM" id="MobiDB-lite"/>
    </source>
</evidence>
<feature type="region of interest" description="Disordered" evidence="2">
    <location>
        <begin position="1"/>
        <end position="42"/>
    </location>
</feature>
<feature type="region of interest" description="Disordered" evidence="2">
    <location>
        <begin position="179"/>
        <end position="261"/>
    </location>
</feature>
<dbReference type="AlphaFoldDB" id="A0AA39LDF4"/>
<dbReference type="Proteomes" id="UP001175271">
    <property type="component" value="Unassembled WGS sequence"/>
</dbReference>
<feature type="compositionally biased region" description="Polar residues" evidence="2">
    <location>
        <begin position="233"/>
        <end position="261"/>
    </location>
</feature>
<feature type="compositionally biased region" description="Polar residues" evidence="2">
    <location>
        <begin position="179"/>
        <end position="198"/>
    </location>
</feature>
<evidence type="ECO:0000256" key="1">
    <source>
        <dbReference type="SAM" id="Coils"/>
    </source>
</evidence>
<keyword evidence="4" id="KW-1185">Reference proteome</keyword>
<protein>
    <recommendedName>
        <fullName evidence="5">BZIP domain-containing protein</fullName>
    </recommendedName>
</protein>
<feature type="coiled-coil region" evidence="1">
    <location>
        <begin position="55"/>
        <end position="89"/>
    </location>
</feature>
<evidence type="ECO:0000313" key="3">
    <source>
        <dbReference type="EMBL" id="KAK0393661.1"/>
    </source>
</evidence>
<proteinExistence type="predicted"/>
<keyword evidence="1" id="KW-0175">Coiled coil</keyword>
<feature type="compositionally biased region" description="Polar residues" evidence="2">
    <location>
        <begin position="205"/>
        <end position="221"/>
    </location>
</feature>
<reference evidence="3" key="1">
    <citation type="submission" date="2023-06" db="EMBL/GenBank/DDBJ databases">
        <title>Genomic analysis of the entomopathogenic nematode Steinernema hermaphroditum.</title>
        <authorList>
            <person name="Schwarz E.M."/>
            <person name="Heppert J.K."/>
            <person name="Baniya A."/>
            <person name="Schwartz H.T."/>
            <person name="Tan C.-H."/>
            <person name="Antoshechkin I."/>
            <person name="Sternberg P.W."/>
            <person name="Goodrich-Blair H."/>
            <person name="Dillman A.R."/>
        </authorList>
    </citation>
    <scope>NUCLEOTIDE SEQUENCE</scope>
    <source>
        <strain evidence="3">PS9179</strain>
        <tissue evidence="3">Whole animal</tissue>
    </source>
</reference>
<organism evidence="3 4">
    <name type="scientific">Steinernema hermaphroditum</name>
    <dbReference type="NCBI Taxonomy" id="289476"/>
    <lineage>
        <taxon>Eukaryota</taxon>
        <taxon>Metazoa</taxon>
        <taxon>Ecdysozoa</taxon>
        <taxon>Nematoda</taxon>
        <taxon>Chromadorea</taxon>
        <taxon>Rhabditida</taxon>
        <taxon>Tylenchina</taxon>
        <taxon>Panagrolaimomorpha</taxon>
        <taxon>Strongyloidoidea</taxon>
        <taxon>Steinernematidae</taxon>
        <taxon>Steinernema</taxon>
    </lineage>
</organism>
<feature type="compositionally biased region" description="Basic and acidic residues" evidence="2">
    <location>
        <begin position="28"/>
        <end position="42"/>
    </location>
</feature>